<organism evidence="2 3">
    <name type="scientific">Heterobasidion irregulare (strain TC 32-1)</name>
    <dbReference type="NCBI Taxonomy" id="747525"/>
    <lineage>
        <taxon>Eukaryota</taxon>
        <taxon>Fungi</taxon>
        <taxon>Dikarya</taxon>
        <taxon>Basidiomycota</taxon>
        <taxon>Agaricomycotina</taxon>
        <taxon>Agaricomycetes</taxon>
        <taxon>Russulales</taxon>
        <taxon>Bondarzewiaceae</taxon>
        <taxon>Heterobasidion</taxon>
        <taxon>Heterobasidion annosum species complex</taxon>
    </lineage>
</organism>
<dbReference type="HOGENOM" id="CLU_1372368_0_0_1"/>
<protein>
    <submittedName>
        <fullName evidence="2">Uncharacterized protein</fullName>
    </submittedName>
</protein>
<evidence type="ECO:0000313" key="2">
    <source>
        <dbReference type="EMBL" id="ETW75083.1"/>
    </source>
</evidence>
<gene>
    <name evidence="2" type="ORF">HETIRDRAFT_436981</name>
</gene>
<keyword evidence="3" id="KW-1185">Reference proteome</keyword>
<dbReference type="Proteomes" id="UP000030671">
    <property type="component" value="Unassembled WGS sequence"/>
</dbReference>
<dbReference type="AlphaFoldDB" id="W4JNG5"/>
<dbReference type="EMBL" id="KI925466">
    <property type="protein sequence ID" value="ETW75083.1"/>
    <property type="molecule type" value="Genomic_DNA"/>
</dbReference>
<feature type="region of interest" description="Disordered" evidence="1">
    <location>
        <begin position="1"/>
        <end position="22"/>
    </location>
</feature>
<accession>W4JNG5</accession>
<feature type="compositionally biased region" description="Polar residues" evidence="1">
    <location>
        <begin position="9"/>
        <end position="22"/>
    </location>
</feature>
<dbReference type="RefSeq" id="XP_009552535.1">
    <property type="nucleotide sequence ID" value="XM_009554240.1"/>
</dbReference>
<evidence type="ECO:0000256" key="1">
    <source>
        <dbReference type="SAM" id="MobiDB-lite"/>
    </source>
</evidence>
<evidence type="ECO:0000313" key="3">
    <source>
        <dbReference type="Proteomes" id="UP000030671"/>
    </source>
</evidence>
<sequence>MPMRARPTAASNAPPTSTSRLHCTSSATHRSLSSHRFRLILSSSTAPSSHGLCGSGSPSWGNASFALVYPEPETSRSGRLRVGIGYKGSMSPGNWLAEVVPNLASTDDFLLPVCIYTRPPPPLPCLYAPSQNELASFMSSHIPEYSTPAALQLRSASAHHASVPFANQSGKTYACEEGSDEASSPDGQYAVRAGALRLG</sequence>
<reference evidence="2 3" key="1">
    <citation type="journal article" date="2012" name="New Phytol.">
        <title>Insight into trade-off between wood decay and parasitism from the genome of a fungal forest pathogen.</title>
        <authorList>
            <person name="Olson A."/>
            <person name="Aerts A."/>
            <person name="Asiegbu F."/>
            <person name="Belbahri L."/>
            <person name="Bouzid O."/>
            <person name="Broberg A."/>
            <person name="Canback B."/>
            <person name="Coutinho P.M."/>
            <person name="Cullen D."/>
            <person name="Dalman K."/>
            <person name="Deflorio G."/>
            <person name="van Diepen L.T."/>
            <person name="Dunand C."/>
            <person name="Duplessis S."/>
            <person name="Durling M."/>
            <person name="Gonthier P."/>
            <person name="Grimwood J."/>
            <person name="Fossdal C.G."/>
            <person name="Hansson D."/>
            <person name="Henrissat B."/>
            <person name="Hietala A."/>
            <person name="Himmelstrand K."/>
            <person name="Hoffmeister D."/>
            <person name="Hogberg N."/>
            <person name="James T.Y."/>
            <person name="Karlsson M."/>
            <person name="Kohler A."/>
            <person name="Kues U."/>
            <person name="Lee Y.H."/>
            <person name="Lin Y.C."/>
            <person name="Lind M."/>
            <person name="Lindquist E."/>
            <person name="Lombard V."/>
            <person name="Lucas S."/>
            <person name="Lunden K."/>
            <person name="Morin E."/>
            <person name="Murat C."/>
            <person name="Park J."/>
            <person name="Raffaello T."/>
            <person name="Rouze P."/>
            <person name="Salamov A."/>
            <person name="Schmutz J."/>
            <person name="Solheim H."/>
            <person name="Stahlberg J."/>
            <person name="Velez H."/>
            <person name="de Vries R.P."/>
            <person name="Wiebenga A."/>
            <person name="Woodward S."/>
            <person name="Yakovlev I."/>
            <person name="Garbelotto M."/>
            <person name="Martin F."/>
            <person name="Grigoriev I.V."/>
            <person name="Stenlid J."/>
        </authorList>
    </citation>
    <scope>NUCLEOTIDE SEQUENCE [LARGE SCALE GENOMIC DNA]</scope>
    <source>
        <strain evidence="2 3">TC 32-1</strain>
    </source>
</reference>
<name>W4JNG5_HETIT</name>
<dbReference type="KEGG" id="hir:HETIRDRAFT_436981"/>
<dbReference type="GeneID" id="20674925"/>
<proteinExistence type="predicted"/>
<dbReference type="InParanoid" id="W4JNG5"/>